<name>H1D017_9FIRM</name>
<accession>H1D017</accession>
<proteinExistence type="predicted"/>
<dbReference type="Proteomes" id="UP000003277">
    <property type="component" value="Unassembled WGS sequence"/>
</dbReference>
<reference evidence="1 2" key="1">
    <citation type="submission" date="2011-11" db="EMBL/GenBank/DDBJ databases">
        <title>The Genome Sequence of Dialister succinatiphilus YIT 11850.</title>
        <authorList>
            <consortium name="The Broad Institute Genome Sequencing Platform"/>
            <person name="Earl A."/>
            <person name="Ward D."/>
            <person name="Feldgarden M."/>
            <person name="Gevers D."/>
            <person name="Morotomi M."/>
            <person name="Young S.K."/>
            <person name="Zeng Q."/>
            <person name="Gargeya S."/>
            <person name="Fitzgerald M."/>
            <person name="Haas B."/>
            <person name="Abouelleil A."/>
            <person name="Alvarado L."/>
            <person name="Arachchi H.M."/>
            <person name="Berlin A."/>
            <person name="Brown A."/>
            <person name="Chapman S.B."/>
            <person name="Dunbar C."/>
            <person name="Gearin G."/>
            <person name="Goldberg J."/>
            <person name="Griggs A."/>
            <person name="Gujja S."/>
            <person name="Heiman D."/>
            <person name="Howarth C."/>
            <person name="Lui A."/>
            <person name="MacDonald P.J.P."/>
            <person name="Montmayeur A."/>
            <person name="Murphy C."/>
            <person name="Neiman D."/>
            <person name="Pearson M."/>
            <person name="Priest M."/>
            <person name="Roberts A."/>
            <person name="Saif S."/>
            <person name="Shea T."/>
            <person name="Sisk P."/>
            <person name="Stolte C."/>
            <person name="Sykes S."/>
            <person name="Wortman J."/>
            <person name="Nusbaum C."/>
            <person name="Birren B."/>
        </authorList>
    </citation>
    <scope>NUCLEOTIDE SEQUENCE [LARGE SCALE GENOMIC DNA]</scope>
    <source>
        <strain evidence="1 2">YIT 11850</strain>
    </source>
</reference>
<protein>
    <submittedName>
        <fullName evidence="1">Uncharacterized protein</fullName>
    </submittedName>
</protein>
<comment type="caution">
    <text evidence="1">The sequence shown here is derived from an EMBL/GenBank/DDBJ whole genome shotgun (WGS) entry which is preliminary data.</text>
</comment>
<evidence type="ECO:0000313" key="2">
    <source>
        <dbReference type="Proteomes" id="UP000003277"/>
    </source>
</evidence>
<keyword evidence="2" id="KW-1185">Reference proteome</keyword>
<dbReference type="EMBL" id="ADLT01000021">
    <property type="protein sequence ID" value="EHO63114.1"/>
    <property type="molecule type" value="Genomic_DNA"/>
</dbReference>
<sequence length="46" mass="5022">MGRMVLRFDGAFGPEGCGIALTGDKYKVSVTGFTFSVIWHDKHSSD</sequence>
<gene>
    <name evidence="1" type="ORF">HMPREF9453_00955</name>
</gene>
<dbReference type="AlphaFoldDB" id="H1D017"/>
<evidence type="ECO:0000313" key="1">
    <source>
        <dbReference type="EMBL" id="EHO63114.1"/>
    </source>
</evidence>
<organism evidence="1 2">
    <name type="scientific">Dialister succinatiphilus YIT 11850</name>
    <dbReference type="NCBI Taxonomy" id="742743"/>
    <lineage>
        <taxon>Bacteria</taxon>
        <taxon>Bacillati</taxon>
        <taxon>Bacillota</taxon>
        <taxon>Negativicutes</taxon>
        <taxon>Veillonellales</taxon>
        <taxon>Veillonellaceae</taxon>
        <taxon>Dialister</taxon>
    </lineage>
</organism>
<dbReference type="HOGENOM" id="CLU_3182964_0_0_9"/>